<feature type="region of interest" description="Disordered" evidence="1">
    <location>
        <begin position="107"/>
        <end position="132"/>
    </location>
</feature>
<accession>A0A699HXF3</accession>
<dbReference type="InterPro" id="IPR043502">
    <property type="entry name" value="DNA/RNA_pol_sf"/>
</dbReference>
<dbReference type="EMBL" id="BKCJ010225952">
    <property type="protein sequence ID" value="GEY95423.1"/>
    <property type="molecule type" value="Genomic_DNA"/>
</dbReference>
<evidence type="ECO:0000259" key="2">
    <source>
        <dbReference type="Pfam" id="PF07727"/>
    </source>
</evidence>
<organism evidence="3">
    <name type="scientific">Tanacetum cinerariifolium</name>
    <name type="common">Dalmatian daisy</name>
    <name type="synonym">Chrysanthemum cinerariifolium</name>
    <dbReference type="NCBI Taxonomy" id="118510"/>
    <lineage>
        <taxon>Eukaryota</taxon>
        <taxon>Viridiplantae</taxon>
        <taxon>Streptophyta</taxon>
        <taxon>Embryophyta</taxon>
        <taxon>Tracheophyta</taxon>
        <taxon>Spermatophyta</taxon>
        <taxon>Magnoliopsida</taxon>
        <taxon>eudicotyledons</taxon>
        <taxon>Gunneridae</taxon>
        <taxon>Pentapetalae</taxon>
        <taxon>asterids</taxon>
        <taxon>campanulids</taxon>
        <taxon>Asterales</taxon>
        <taxon>Asteraceae</taxon>
        <taxon>Asteroideae</taxon>
        <taxon>Anthemideae</taxon>
        <taxon>Anthemidinae</taxon>
        <taxon>Tanacetum</taxon>
    </lineage>
</organism>
<evidence type="ECO:0000256" key="1">
    <source>
        <dbReference type="SAM" id="MobiDB-lite"/>
    </source>
</evidence>
<proteinExistence type="predicted"/>
<dbReference type="InterPro" id="IPR013103">
    <property type="entry name" value="RVT_2"/>
</dbReference>
<feature type="domain" description="Reverse transcriptase Ty1/copia-type" evidence="2">
    <location>
        <begin position="210"/>
        <end position="297"/>
    </location>
</feature>
<feature type="non-terminal residue" evidence="3">
    <location>
        <position position="1"/>
    </location>
</feature>
<name>A0A699HXF3_TANCI</name>
<evidence type="ECO:0000313" key="3">
    <source>
        <dbReference type="EMBL" id="GEY95423.1"/>
    </source>
</evidence>
<protein>
    <submittedName>
        <fullName evidence="3">Putative ribonuclease H-like domain-containing protein</fullName>
    </submittedName>
</protein>
<sequence>VQGWGFSLGSDGVSSGSVENQANKFAGLKKANNSAGTQANDDQSANSEEIDLHEEYFILPLWSAYSTTVKSPGDKIEKNTNFKTCEKPVSQVEQIFLEELEKLKRQEKEANDAAEPLRKEATHDIQNDNTRSTKILNTVSTPLSIAGPSRAFNDGMVTNFKNLETTVNVSPTPTTRIHTIHPKTQILRDPMSVVQTRSKVNKNFEAHALKVWILIDLPFRKKAIRTKWVYRNKKDEKGVVVKNKARLVAQGHRQEEGIDYDEVFAPVARIEAISIFLDFASYMGFIVYQMDVKSAFFSIWFTPSPQSLDKKDIMLVQVYVDDIIFGSTKKSWCDKFEKLMKNSVKTASTPIETQKPLVKDSEAADVDVTSKTSHLYAMKRIFRNAYEKKLIQVLKIHTDDNVADLLTKAFDVSSKKLASPKQTNLGKDKSNPFMAGSLIKTKVGKGFFGVETPLFATMLVQPQPPAAEEDDKVEVPNAPW</sequence>
<dbReference type="SUPFAM" id="SSF56672">
    <property type="entry name" value="DNA/RNA polymerases"/>
    <property type="match status" value="1"/>
</dbReference>
<dbReference type="AlphaFoldDB" id="A0A699HXF3"/>
<dbReference type="Pfam" id="PF07727">
    <property type="entry name" value="RVT_2"/>
    <property type="match status" value="1"/>
</dbReference>
<comment type="caution">
    <text evidence="3">The sequence shown here is derived from an EMBL/GenBank/DDBJ whole genome shotgun (WGS) entry which is preliminary data.</text>
</comment>
<reference evidence="3" key="1">
    <citation type="journal article" date="2019" name="Sci. Rep.">
        <title>Draft genome of Tanacetum cinerariifolium, the natural source of mosquito coil.</title>
        <authorList>
            <person name="Yamashiro T."/>
            <person name="Shiraishi A."/>
            <person name="Satake H."/>
            <person name="Nakayama K."/>
        </authorList>
    </citation>
    <scope>NUCLEOTIDE SEQUENCE</scope>
</reference>
<feature type="compositionally biased region" description="Basic and acidic residues" evidence="1">
    <location>
        <begin position="107"/>
        <end position="126"/>
    </location>
</feature>
<gene>
    <name evidence="3" type="ORF">Tci_467397</name>
</gene>